<dbReference type="InterPro" id="IPR042476">
    <property type="entry name" value="APPBP2"/>
</dbReference>
<reference evidence="3" key="1">
    <citation type="submission" date="2016-06" db="UniProtKB">
        <authorList>
            <consortium name="WormBaseParasite"/>
        </authorList>
    </citation>
    <scope>IDENTIFICATION</scope>
</reference>
<name>A0A183K3M8_9TREM</name>
<dbReference type="Gene3D" id="1.25.40.10">
    <property type="entry name" value="Tetratricopeptide repeat domain"/>
    <property type="match status" value="1"/>
</dbReference>
<evidence type="ECO:0000313" key="3">
    <source>
        <dbReference type="WBParaSite" id="SCUD_0000959501-mRNA-1"/>
    </source>
</evidence>
<dbReference type="WBParaSite" id="SCUD_0000959501-mRNA-1">
    <property type="protein sequence ID" value="SCUD_0000959501-mRNA-1"/>
    <property type="gene ID" value="SCUD_0000959501"/>
</dbReference>
<reference evidence="1 2" key="2">
    <citation type="submission" date="2018-11" db="EMBL/GenBank/DDBJ databases">
        <authorList>
            <consortium name="Pathogen Informatics"/>
        </authorList>
    </citation>
    <scope>NUCLEOTIDE SEQUENCE [LARGE SCALE GENOMIC DNA]</scope>
    <source>
        <strain evidence="1">Dakar</strain>
        <strain evidence="2">Dakar, Senegal</strain>
    </source>
</reference>
<sequence>MHLRAIEIKERLLGPTDFEVGLSVGHLASLYNYDMNRFKEAEQLYLRSVQISLNLFGPTYSGLEYDYRGLQRVYHELGNYSEMQRYQGLFDYWSKERQRLRSLEPSESSDSLEFLDESNIIGLTEQSQLLMELLKEYKYQFKSIFESLHVDYNNENMVNTATTRQDNFNVNFGGSSTMEASRSTGY</sequence>
<evidence type="ECO:0000313" key="2">
    <source>
        <dbReference type="Proteomes" id="UP000279833"/>
    </source>
</evidence>
<dbReference type="Proteomes" id="UP000279833">
    <property type="component" value="Unassembled WGS sequence"/>
</dbReference>
<dbReference type="GO" id="GO:0031462">
    <property type="term" value="C:Cul2-RING ubiquitin ligase complex"/>
    <property type="evidence" value="ECO:0007669"/>
    <property type="project" value="TreeGrafter"/>
</dbReference>
<keyword evidence="2" id="KW-1185">Reference proteome</keyword>
<dbReference type="Pfam" id="PF13374">
    <property type="entry name" value="TPR_10"/>
    <property type="match status" value="1"/>
</dbReference>
<evidence type="ECO:0000313" key="1">
    <source>
        <dbReference type="EMBL" id="VDP36246.1"/>
    </source>
</evidence>
<dbReference type="GO" id="GO:0006886">
    <property type="term" value="P:intracellular protein transport"/>
    <property type="evidence" value="ECO:0007669"/>
    <property type="project" value="InterPro"/>
</dbReference>
<proteinExistence type="predicted"/>
<dbReference type="InterPro" id="IPR011990">
    <property type="entry name" value="TPR-like_helical_dom_sf"/>
</dbReference>
<dbReference type="AlphaFoldDB" id="A0A183K3M8"/>
<dbReference type="PANTHER" id="PTHR46575">
    <property type="entry name" value="AMYLOID PROTEIN-BINDING PROTEIN 2"/>
    <property type="match status" value="1"/>
</dbReference>
<dbReference type="PANTHER" id="PTHR46575:SF1">
    <property type="entry name" value="AMYLOID PROTEIN-BINDING PROTEIN 2"/>
    <property type="match status" value="1"/>
</dbReference>
<protein>
    <submittedName>
        <fullName evidence="3">TPR_REGION domain-containing protein</fullName>
    </submittedName>
</protein>
<dbReference type="EMBL" id="UZAK01033316">
    <property type="protein sequence ID" value="VDP36246.1"/>
    <property type="molecule type" value="Genomic_DNA"/>
</dbReference>
<dbReference type="GO" id="GO:1990756">
    <property type="term" value="F:ubiquitin-like ligase-substrate adaptor activity"/>
    <property type="evidence" value="ECO:0007669"/>
    <property type="project" value="TreeGrafter"/>
</dbReference>
<dbReference type="STRING" id="6186.A0A183K3M8"/>
<accession>A0A183K3M8</accession>
<dbReference type="GO" id="GO:0043161">
    <property type="term" value="P:proteasome-mediated ubiquitin-dependent protein catabolic process"/>
    <property type="evidence" value="ECO:0007669"/>
    <property type="project" value="TreeGrafter"/>
</dbReference>
<gene>
    <name evidence="1" type="ORF">SCUD_LOCUS9595</name>
</gene>
<organism evidence="3">
    <name type="scientific">Schistosoma curassoni</name>
    <dbReference type="NCBI Taxonomy" id="6186"/>
    <lineage>
        <taxon>Eukaryota</taxon>
        <taxon>Metazoa</taxon>
        <taxon>Spiralia</taxon>
        <taxon>Lophotrochozoa</taxon>
        <taxon>Platyhelminthes</taxon>
        <taxon>Trematoda</taxon>
        <taxon>Digenea</taxon>
        <taxon>Strigeidida</taxon>
        <taxon>Schistosomatoidea</taxon>
        <taxon>Schistosomatidae</taxon>
        <taxon>Schistosoma</taxon>
    </lineage>
</organism>